<feature type="region of interest" description="Disordered" evidence="1">
    <location>
        <begin position="276"/>
        <end position="303"/>
    </location>
</feature>
<evidence type="ECO:0000313" key="2">
    <source>
        <dbReference type="EMBL" id="GAX83517.1"/>
    </source>
</evidence>
<name>A0A250XKD6_9CHLO</name>
<accession>A0A250XKD6</accession>
<dbReference type="EMBL" id="BEGY01000100">
    <property type="protein sequence ID" value="GAX83517.1"/>
    <property type="molecule type" value="Genomic_DNA"/>
</dbReference>
<protein>
    <submittedName>
        <fullName evidence="2">Uncharacterized protein</fullName>
    </submittedName>
</protein>
<evidence type="ECO:0000256" key="1">
    <source>
        <dbReference type="SAM" id="MobiDB-lite"/>
    </source>
</evidence>
<dbReference type="Proteomes" id="UP000232323">
    <property type="component" value="Unassembled WGS sequence"/>
</dbReference>
<feature type="compositionally biased region" description="Polar residues" evidence="1">
    <location>
        <begin position="197"/>
        <end position="211"/>
    </location>
</feature>
<dbReference type="AlphaFoldDB" id="A0A250XKD6"/>
<sequence length="330" mass="36147">MMLSPASPSSMPRVLHDFVFSEGSDDDQPIPEKTNPTVKQLVTTTAYHFAHIKNPLLDNNAGSEKADSANITTMISQVPTQCHNDPASGLRPGQIMQGKDFQHGNNSCRGSRPPYLIFSPEIFKESHDANRQAAEIPTVTFEDTSTTEEEEMGLYSTPVAKTTGKPTSVTTGYVHQLEPSQVPHTLQRMRQQLLSASKYSQAPPSALSNYANRRHSKGTDTAGVSSGSFQELDYPTSHKLPSSDVLLDCLPTPDVPPYQPDAQHKRTHSVVRRLDSAPADSTAPGGGRPLSLHKSNKGNNKKVQPETFIEPIFVMDQITQFMVKSYSSKC</sequence>
<comment type="caution">
    <text evidence="2">The sequence shown here is derived from an EMBL/GenBank/DDBJ whole genome shotgun (WGS) entry which is preliminary data.</text>
</comment>
<reference evidence="2 3" key="1">
    <citation type="submission" date="2017-08" db="EMBL/GenBank/DDBJ databases">
        <title>Acidophilic green algal genome provides insights into adaptation to an acidic environment.</title>
        <authorList>
            <person name="Hirooka S."/>
            <person name="Hirose Y."/>
            <person name="Kanesaki Y."/>
            <person name="Higuchi S."/>
            <person name="Fujiwara T."/>
            <person name="Onuma R."/>
            <person name="Era A."/>
            <person name="Ohbayashi R."/>
            <person name="Uzuka A."/>
            <person name="Nozaki H."/>
            <person name="Yoshikawa H."/>
            <person name="Miyagishima S.Y."/>
        </authorList>
    </citation>
    <scope>NUCLEOTIDE SEQUENCE [LARGE SCALE GENOMIC DNA]</scope>
    <source>
        <strain evidence="2 3">NIES-2499</strain>
    </source>
</reference>
<feature type="region of interest" description="Disordered" evidence="1">
    <location>
        <begin position="197"/>
        <end position="236"/>
    </location>
</feature>
<evidence type="ECO:0000313" key="3">
    <source>
        <dbReference type="Proteomes" id="UP000232323"/>
    </source>
</evidence>
<proteinExistence type="predicted"/>
<gene>
    <name evidence="2" type="ORF">CEUSTIGMA_g10942.t1</name>
</gene>
<organism evidence="2 3">
    <name type="scientific">Chlamydomonas eustigma</name>
    <dbReference type="NCBI Taxonomy" id="1157962"/>
    <lineage>
        <taxon>Eukaryota</taxon>
        <taxon>Viridiplantae</taxon>
        <taxon>Chlorophyta</taxon>
        <taxon>core chlorophytes</taxon>
        <taxon>Chlorophyceae</taxon>
        <taxon>CS clade</taxon>
        <taxon>Chlamydomonadales</taxon>
        <taxon>Chlamydomonadaceae</taxon>
        <taxon>Chlamydomonas</taxon>
    </lineage>
</organism>
<keyword evidence="3" id="KW-1185">Reference proteome</keyword>